<dbReference type="AlphaFoldDB" id="A0AAV6KJE6"/>
<dbReference type="Proteomes" id="UP000823749">
    <property type="component" value="Chromosome 4"/>
</dbReference>
<accession>A0AAV6KJE6</accession>
<evidence type="ECO:0000256" key="1">
    <source>
        <dbReference type="SAM" id="MobiDB-lite"/>
    </source>
</evidence>
<feature type="region of interest" description="Disordered" evidence="1">
    <location>
        <begin position="20"/>
        <end position="169"/>
    </location>
</feature>
<feature type="compositionally biased region" description="Basic residues" evidence="1">
    <location>
        <begin position="60"/>
        <end position="69"/>
    </location>
</feature>
<feature type="compositionally biased region" description="Basic and acidic residues" evidence="1">
    <location>
        <begin position="71"/>
        <end position="85"/>
    </location>
</feature>
<feature type="compositionally biased region" description="Basic and acidic residues" evidence="1">
    <location>
        <begin position="27"/>
        <end position="38"/>
    </location>
</feature>
<sequence length="169" mass="18493">MGNTTVGNLGMGEFVVDCTGGSALGGREPRQNRVEARGRGKVKKQATIVAHEGKEEKIPQYKRRGRPQKQVKSEIKEEKGEKLEGEEANGENMTSNISNKEAKNEAAVENGRKRKRYSQGKGNADSVKEENSTGKETSTDGSLKCVGFRQNGSRRKNKPRRAAEVGVEC</sequence>
<dbReference type="PANTHER" id="PTHR34055">
    <property type="entry name" value="OS09G0491596 PROTEIN"/>
    <property type="match status" value="1"/>
</dbReference>
<proteinExistence type="predicted"/>
<dbReference type="EMBL" id="JACTNZ010000004">
    <property type="protein sequence ID" value="KAG5552374.1"/>
    <property type="molecule type" value="Genomic_DNA"/>
</dbReference>
<gene>
    <name evidence="2" type="ORF">RHGRI_010447</name>
</gene>
<comment type="caution">
    <text evidence="2">The sequence shown here is derived from an EMBL/GenBank/DDBJ whole genome shotgun (WGS) entry which is preliminary data.</text>
</comment>
<keyword evidence="3" id="KW-1185">Reference proteome</keyword>
<dbReference type="PANTHER" id="PTHR34055:SF7">
    <property type="entry name" value="NEUROFILAMENT MEDIUM POLYPEPTIDE-LIKE"/>
    <property type="match status" value="1"/>
</dbReference>
<protein>
    <submittedName>
        <fullName evidence="2">Uncharacterized protein</fullName>
    </submittedName>
</protein>
<organism evidence="2 3">
    <name type="scientific">Rhododendron griersonianum</name>
    <dbReference type="NCBI Taxonomy" id="479676"/>
    <lineage>
        <taxon>Eukaryota</taxon>
        <taxon>Viridiplantae</taxon>
        <taxon>Streptophyta</taxon>
        <taxon>Embryophyta</taxon>
        <taxon>Tracheophyta</taxon>
        <taxon>Spermatophyta</taxon>
        <taxon>Magnoliopsida</taxon>
        <taxon>eudicotyledons</taxon>
        <taxon>Gunneridae</taxon>
        <taxon>Pentapetalae</taxon>
        <taxon>asterids</taxon>
        <taxon>Ericales</taxon>
        <taxon>Ericaceae</taxon>
        <taxon>Ericoideae</taxon>
        <taxon>Rhodoreae</taxon>
        <taxon>Rhododendron</taxon>
    </lineage>
</organism>
<evidence type="ECO:0000313" key="2">
    <source>
        <dbReference type="EMBL" id="KAG5552374.1"/>
    </source>
</evidence>
<name>A0AAV6KJE6_9ERIC</name>
<evidence type="ECO:0000313" key="3">
    <source>
        <dbReference type="Proteomes" id="UP000823749"/>
    </source>
</evidence>
<reference evidence="2" key="1">
    <citation type="submission" date="2020-08" db="EMBL/GenBank/DDBJ databases">
        <title>Plant Genome Project.</title>
        <authorList>
            <person name="Zhang R.-G."/>
        </authorList>
    </citation>
    <scope>NUCLEOTIDE SEQUENCE</scope>
    <source>
        <strain evidence="2">WSP0</strain>
        <tissue evidence="2">Leaf</tissue>
    </source>
</reference>